<protein>
    <recommendedName>
        <fullName evidence="8">CWF21 domain-containing protein</fullName>
    </recommendedName>
</protein>
<sequence>MYNGIGLRTVRGSGTNGYVQRNLSYVNASRTRQTLARNQRGGSSGDFVSRGGGRNRPPPNPDILLHEQKRKVELQLLEMSLEMEDRGCDPDEIQDKVKRERERLLARLNDAGDRGRESAKDSESTHARQKRKEEDNKRIKDAFDIATDYVAGESFDPEMQERRRQERKEKREQEWKQREEARQQRLKEREEREKTMRARRERFRSSHSRSRSRSASRSRRSRSPGDGRSRDRRSRGRDSVKANRDSKASPRSA</sequence>
<evidence type="ECO:0000256" key="1">
    <source>
        <dbReference type="ARBA" id="ARBA00004123"/>
    </source>
</evidence>
<evidence type="ECO:0000256" key="3">
    <source>
        <dbReference type="ARBA" id="ARBA00022664"/>
    </source>
</evidence>
<dbReference type="RefSeq" id="XP_008897611.1">
    <property type="nucleotide sequence ID" value="XM_008899363.1"/>
</dbReference>
<dbReference type="AlphaFoldDB" id="W2QTM4"/>
<reference evidence="9 10" key="2">
    <citation type="submission" date="2013-11" db="EMBL/GenBank/DDBJ databases">
        <title>The Genome Sequence of Phytophthora parasitica INRA-310.</title>
        <authorList>
            <consortium name="The Broad Institute Genomics Platform"/>
            <person name="Russ C."/>
            <person name="Tyler B."/>
            <person name="Panabieres F."/>
            <person name="Shan W."/>
            <person name="Tripathy S."/>
            <person name="Grunwald N."/>
            <person name="Machado M."/>
            <person name="Johnson C.S."/>
            <person name="Arredondo F."/>
            <person name="Hong C."/>
            <person name="Coffey M."/>
            <person name="Young S.K."/>
            <person name="Zeng Q."/>
            <person name="Gargeya S."/>
            <person name="Fitzgerald M."/>
            <person name="Abouelleil A."/>
            <person name="Alvarado L."/>
            <person name="Chapman S.B."/>
            <person name="Gainer-Dewar J."/>
            <person name="Goldberg J."/>
            <person name="Griggs A."/>
            <person name="Gujja S."/>
            <person name="Hansen M."/>
            <person name="Howarth C."/>
            <person name="Imamovic A."/>
            <person name="Ireland A."/>
            <person name="Larimer J."/>
            <person name="McCowan C."/>
            <person name="Murphy C."/>
            <person name="Pearson M."/>
            <person name="Poon T.W."/>
            <person name="Priest M."/>
            <person name="Roberts A."/>
            <person name="Saif S."/>
            <person name="Shea T."/>
            <person name="Sykes S."/>
            <person name="Wortman J."/>
            <person name="Nusbaum C."/>
            <person name="Birren B."/>
        </authorList>
    </citation>
    <scope>NUCLEOTIDE SEQUENCE [LARGE SCALE GENOMIC DNA]</scope>
    <source>
        <strain evidence="9 10">INRA-310</strain>
    </source>
</reference>
<evidence type="ECO:0000256" key="5">
    <source>
        <dbReference type="ARBA" id="ARBA00023187"/>
    </source>
</evidence>
<dbReference type="GO" id="GO:0008380">
    <property type="term" value="P:RNA splicing"/>
    <property type="evidence" value="ECO:0007669"/>
    <property type="project" value="UniProtKB-KW"/>
</dbReference>
<dbReference type="OrthoDB" id="10267305at2759"/>
<keyword evidence="6" id="KW-0539">Nucleus</keyword>
<dbReference type="Proteomes" id="UP000018817">
    <property type="component" value="Unassembled WGS sequence"/>
</dbReference>
<evidence type="ECO:0000256" key="4">
    <source>
        <dbReference type="ARBA" id="ARBA00022728"/>
    </source>
</evidence>
<feature type="compositionally biased region" description="Basic and acidic residues" evidence="7">
    <location>
        <begin position="108"/>
        <end position="143"/>
    </location>
</feature>
<keyword evidence="4" id="KW-0747">Spliceosome</keyword>
<proteinExistence type="inferred from homology"/>
<evidence type="ECO:0000313" key="10">
    <source>
        <dbReference type="Proteomes" id="UP000018817"/>
    </source>
</evidence>
<dbReference type="CDD" id="cd21372">
    <property type="entry name" value="cwf21_CWC21-like"/>
    <property type="match status" value="1"/>
</dbReference>
<dbReference type="SMART" id="SM01115">
    <property type="entry name" value="cwf21"/>
    <property type="match status" value="1"/>
</dbReference>
<feature type="region of interest" description="Disordered" evidence="7">
    <location>
        <begin position="34"/>
        <end position="63"/>
    </location>
</feature>
<dbReference type="GO" id="GO:0006397">
    <property type="term" value="P:mRNA processing"/>
    <property type="evidence" value="ECO:0007669"/>
    <property type="project" value="UniProtKB-KW"/>
</dbReference>
<dbReference type="InterPro" id="IPR013170">
    <property type="entry name" value="mRNA_splic_Cwf21_dom"/>
</dbReference>
<dbReference type="GeneID" id="20175683"/>
<feature type="domain" description="CWF21" evidence="8">
    <location>
        <begin position="64"/>
        <end position="109"/>
    </location>
</feature>
<name>W2QTM4_PHYN3</name>
<gene>
    <name evidence="9" type="ORF">PPTG_05655</name>
</gene>
<feature type="compositionally biased region" description="Basic and acidic residues" evidence="7">
    <location>
        <begin position="159"/>
        <end position="198"/>
    </location>
</feature>
<evidence type="ECO:0000256" key="2">
    <source>
        <dbReference type="ARBA" id="ARBA00005954"/>
    </source>
</evidence>
<keyword evidence="5" id="KW-0508">mRNA splicing</keyword>
<dbReference type="OMA" id="LAHMRPR"/>
<dbReference type="InterPro" id="IPR051372">
    <property type="entry name" value="CWC21"/>
</dbReference>
<dbReference type="STRING" id="761204.W2QTM4"/>
<reference evidence="10" key="1">
    <citation type="submission" date="2011-12" db="EMBL/GenBank/DDBJ databases">
        <authorList>
            <consortium name="The Broad Institute Genome Sequencing Platform"/>
            <person name="Russ C."/>
            <person name="Tyler B."/>
            <person name="Panabieres F."/>
            <person name="Shan W."/>
            <person name="Tripathy S."/>
            <person name="Grunwald N."/>
            <person name="Machado M."/>
            <person name="Young S.K."/>
            <person name="Zeng Q."/>
            <person name="Gargeya S."/>
            <person name="Fitzgerald M."/>
            <person name="Haas B."/>
            <person name="Abouelleil A."/>
            <person name="Alvarado L."/>
            <person name="Arachchi H.M."/>
            <person name="Berlin A."/>
            <person name="Chapman S.B."/>
            <person name="Gearin G."/>
            <person name="Goldberg J."/>
            <person name="Griggs A."/>
            <person name="Gujja S."/>
            <person name="Hansen M."/>
            <person name="Heiman D."/>
            <person name="Howarth C."/>
            <person name="Larimer J."/>
            <person name="Lui A."/>
            <person name="MacDonald P.J.P."/>
            <person name="McCowen C."/>
            <person name="Montmayeur A."/>
            <person name="Murphy C."/>
            <person name="Neiman D."/>
            <person name="Pearson M."/>
            <person name="Priest M."/>
            <person name="Roberts A."/>
            <person name="Saif S."/>
            <person name="Shea T."/>
            <person name="Sisk P."/>
            <person name="Stolte C."/>
            <person name="Sykes S."/>
            <person name="Wortman J."/>
            <person name="Nusbaum C."/>
            <person name="Birren B."/>
        </authorList>
    </citation>
    <scope>NUCLEOTIDE SEQUENCE [LARGE SCALE GENOMIC DNA]</scope>
    <source>
        <strain evidence="10">INRA-310</strain>
    </source>
</reference>
<evidence type="ECO:0000256" key="6">
    <source>
        <dbReference type="ARBA" id="ARBA00023242"/>
    </source>
</evidence>
<evidence type="ECO:0000256" key="7">
    <source>
        <dbReference type="SAM" id="MobiDB-lite"/>
    </source>
</evidence>
<accession>W2QTM4</accession>
<feature type="region of interest" description="Disordered" evidence="7">
    <location>
        <begin position="108"/>
        <end position="253"/>
    </location>
</feature>
<dbReference type="PANTHER" id="PTHR36562:SF5">
    <property type="entry name" value="SERINE_ARGININE REPETITIVE MATRIX 2"/>
    <property type="match status" value="1"/>
</dbReference>
<evidence type="ECO:0000313" key="9">
    <source>
        <dbReference type="EMBL" id="ETN16448.1"/>
    </source>
</evidence>
<dbReference type="VEuPathDB" id="FungiDB:PPTG_05655"/>
<feature type="compositionally biased region" description="Basic residues" evidence="7">
    <location>
        <begin position="199"/>
        <end position="222"/>
    </location>
</feature>
<dbReference type="EMBL" id="KI669568">
    <property type="protein sequence ID" value="ETN16448.1"/>
    <property type="molecule type" value="Genomic_DNA"/>
</dbReference>
<comment type="subcellular location">
    <subcellularLocation>
        <location evidence="1">Nucleus</location>
    </subcellularLocation>
</comment>
<dbReference type="PANTHER" id="PTHR36562">
    <property type="entry name" value="SERINE/ARGININE REPETITIVE MATRIX 2"/>
    <property type="match status" value="1"/>
</dbReference>
<keyword evidence="3" id="KW-0507">mRNA processing</keyword>
<evidence type="ECO:0000259" key="8">
    <source>
        <dbReference type="SMART" id="SM01115"/>
    </source>
</evidence>
<dbReference type="Pfam" id="PF08312">
    <property type="entry name" value="cwf21"/>
    <property type="match status" value="1"/>
</dbReference>
<feature type="non-terminal residue" evidence="9">
    <location>
        <position position="253"/>
    </location>
</feature>
<dbReference type="GO" id="GO:0005681">
    <property type="term" value="C:spliceosomal complex"/>
    <property type="evidence" value="ECO:0007669"/>
    <property type="project" value="UniProtKB-KW"/>
</dbReference>
<comment type="similarity">
    <text evidence="2">Belongs to the CWC21 family.</text>
</comment>
<organism evidence="9 10">
    <name type="scientific">Phytophthora nicotianae (strain INRA-310)</name>
    <name type="common">Phytophthora parasitica</name>
    <dbReference type="NCBI Taxonomy" id="761204"/>
    <lineage>
        <taxon>Eukaryota</taxon>
        <taxon>Sar</taxon>
        <taxon>Stramenopiles</taxon>
        <taxon>Oomycota</taxon>
        <taxon>Peronosporomycetes</taxon>
        <taxon>Peronosporales</taxon>
        <taxon>Peronosporaceae</taxon>
        <taxon>Phytophthora</taxon>
    </lineage>
</organism>
<feature type="compositionally biased region" description="Basic and acidic residues" evidence="7">
    <location>
        <begin position="236"/>
        <end position="253"/>
    </location>
</feature>